<evidence type="ECO:0008006" key="11">
    <source>
        <dbReference type="Google" id="ProtNLM"/>
    </source>
</evidence>
<evidence type="ECO:0000313" key="9">
    <source>
        <dbReference type="EMBL" id="KAG2495527.1"/>
    </source>
</evidence>
<feature type="transmembrane region" description="Helical" evidence="8">
    <location>
        <begin position="322"/>
        <end position="340"/>
    </location>
</feature>
<keyword evidence="6 8" id="KW-1133">Transmembrane helix</keyword>
<feature type="transmembrane region" description="Helical" evidence="8">
    <location>
        <begin position="135"/>
        <end position="154"/>
    </location>
</feature>
<feature type="transmembrane region" description="Helical" evidence="8">
    <location>
        <begin position="204"/>
        <end position="224"/>
    </location>
</feature>
<feature type="transmembrane region" description="Helical" evidence="8">
    <location>
        <begin position="436"/>
        <end position="452"/>
    </location>
</feature>
<dbReference type="Proteomes" id="UP000612055">
    <property type="component" value="Unassembled WGS sequence"/>
</dbReference>
<protein>
    <recommendedName>
        <fullName evidence="11">Sulphur transport domain-containing protein</fullName>
    </recommendedName>
</protein>
<evidence type="ECO:0000256" key="1">
    <source>
        <dbReference type="ARBA" id="ARBA00004429"/>
    </source>
</evidence>
<keyword evidence="3" id="KW-1003">Cell membrane</keyword>
<evidence type="ECO:0000256" key="4">
    <source>
        <dbReference type="ARBA" id="ARBA00022519"/>
    </source>
</evidence>
<keyword evidence="5 8" id="KW-0812">Transmembrane</keyword>
<dbReference type="GO" id="GO:0005886">
    <property type="term" value="C:plasma membrane"/>
    <property type="evidence" value="ECO:0007669"/>
    <property type="project" value="UniProtKB-SubCell"/>
</dbReference>
<evidence type="ECO:0000256" key="3">
    <source>
        <dbReference type="ARBA" id="ARBA00022475"/>
    </source>
</evidence>
<name>A0A835Y2Y2_9CHLO</name>
<evidence type="ECO:0000256" key="8">
    <source>
        <dbReference type="SAM" id="Phobius"/>
    </source>
</evidence>
<comment type="caution">
    <text evidence="9">The sequence shown here is derived from an EMBL/GenBank/DDBJ whole genome shotgun (WGS) entry which is preliminary data.</text>
</comment>
<dbReference type="Pfam" id="PF04143">
    <property type="entry name" value="Sulf_transp"/>
    <property type="match status" value="1"/>
</dbReference>
<dbReference type="PANTHER" id="PTHR30574:SF1">
    <property type="entry name" value="SULPHUR TRANSPORT DOMAIN-CONTAINING PROTEIN"/>
    <property type="match status" value="1"/>
</dbReference>
<dbReference type="InterPro" id="IPR007272">
    <property type="entry name" value="Sulf_transp_TsuA/YedE"/>
</dbReference>
<keyword evidence="7 8" id="KW-0472">Membrane</keyword>
<dbReference type="AlphaFoldDB" id="A0A835Y2Y2"/>
<dbReference type="EMBL" id="JAEHOE010000024">
    <property type="protein sequence ID" value="KAG2495527.1"/>
    <property type="molecule type" value="Genomic_DNA"/>
</dbReference>
<feature type="transmembrane region" description="Helical" evidence="8">
    <location>
        <begin position="244"/>
        <end position="264"/>
    </location>
</feature>
<keyword evidence="2" id="KW-0813">Transport</keyword>
<evidence type="ECO:0000256" key="2">
    <source>
        <dbReference type="ARBA" id="ARBA00022448"/>
    </source>
</evidence>
<organism evidence="9 10">
    <name type="scientific">Edaphochlamys debaryana</name>
    <dbReference type="NCBI Taxonomy" id="47281"/>
    <lineage>
        <taxon>Eukaryota</taxon>
        <taxon>Viridiplantae</taxon>
        <taxon>Chlorophyta</taxon>
        <taxon>core chlorophytes</taxon>
        <taxon>Chlorophyceae</taxon>
        <taxon>CS clade</taxon>
        <taxon>Chlamydomonadales</taxon>
        <taxon>Chlamydomonadales incertae sedis</taxon>
        <taxon>Edaphochlamys</taxon>
    </lineage>
</organism>
<evidence type="ECO:0000313" key="10">
    <source>
        <dbReference type="Proteomes" id="UP000612055"/>
    </source>
</evidence>
<keyword evidence="4" id="KW-0997">Cell inner membrane</keyword>
<sequence length="463" mass="46753">MLQQRSTLPSLGCRHDSSRVPRALVAGCGLRGHRLEHVADGPQSPGVTAKAGQARRGALTVPHAFAETAALATAASPLFGPGPYGPVALTFTPYHALLGGLILGASTAGKLLTTGRILGISGAIKGLVNGDFAKWRLAFLGGMTAGAVALRVLMPGAFEALRANCPWWRAAIAGLLVGMGSSMGNGCTSGHGICGMARLSPRSFAYVATFMATGFAAATLTQSCRCAGVLPTPPPLVMPTAPELSLGYTILGGTVAAFLLIAALGKVFTPKAATASGGSGLGSAGFAGGPGTAAFTSAGAAAGAVCATPAPMHPVLETTAEAVAGFTFALGLGFSGMAHATKVVSFLSPLYPAWDLSLPFVLGGAVAVAMVAFQAVIRFHAMAAPLLCPKFSLPSSNAIDTRLIVGGVMFGAGWGMSGVCPGPAILNAVVNKDPRMVVWMGCLLVGMALESHKMHTWFADKKK</sequence>
<dbReference type="Pfam" id="PF20398">
    <property type="entry name" value="DUF6691"/>
    <property type="match status" value="1"/>
</dbReference>
<dbReference type="OrthoDB" id="10254418at2759"/>
<accession>A0A835Y2Y2</accession>
<evidence type="ECO:0000256" key="6">
    <source>
        <dbReference type="ARBA" id="ARBA00022989"/>
    </source>
</evidence>
<feature type="transmembrane region" description="Helical" evidence="8">
    <location>
        <begin position="402"/>
        <end position="424"/>
    </location>
</feature>
<gene>
    <name evidence="9" type="ORF">HYH03_006470</name>
</gene>
<evidence type="ECO:0000256" key="7">
    <source>
        <dbReference type="ARBA" id="ARBA00023136"/>
    </source>
</evidence>
<dbReference type="InterPro" id="IPR046513">
    <property type="entry name" value="DUF6691"/>
</dbReference>
<dbReference type="PANTHER" id="PTHR30574">
    <property type="entry name" value="INNER MEMBRANE PROTEIN YEDE"/>
    <property type="match status" value="1"/>
</dbReference>
<comment type="subcellular location">
    <subcellularLocation>
        <location evidence="1">Cell inner membrane</location>
        <topology evidence="1">Multi-pass membrane protein</topology>
    </subcellularLocation>
</comment>
<evidence type="ECO:0000256" key="5">
    <source>
        <dbReference type="ARBA" id="ARBA00022692"/>
    </source>
</evidence>
<feature type="transmembrane region" description="Helical" evidence="8">
    <location>
        <begin position="360"/>
        <end position="381"/>
    </location>
</feature>
<feature type="transmembrane region" description="Helical" evidence="8">
    <location>
        <begin position="166"/>
        <end position="183"/>
    </location>
</feature>
<keyword evidence="10" id="KW-1185">Reference proteome</keyword>
<reference evidence="9" key="1">
    <citation type="journal article" date="2020" name="bioRxiv">
        <title>Comparative genomics of Chlamydomonas.</title>
        <authorList>
            <person name="Craig R.J."/>
            <person name="Hasan A.R."/>
            <person name="Ness R.W."/>
            <person name="Keightley P.D."/>
        </authorList>
    </citation>
    <scope>NUCLEOTIDE SEQUENCE</scope>
    <source>
        <strain evidence="9">CCAP 11/70</strain>
    </source>
</reference>
<proteinExistence type="predicted"/>